<keyword evidence="4" id="KW-1185">Reference proteome</keyword>
<comment type="caution">
    <text evidence="3">The sequence shown here is derived from an EMBL/GenBank/DDBJ whole genome shotgun (WGS) entry which is preliminary data.</text>
</comment>
<gene>
    <name evidence="3" type="ORF">C4F51_07630</name>
</gene>
<evidence type="ECO:0000313" key="3">
    <source>
        <dbReference type="EMBL" id="MBE8717062.1"/>
    </source>
</evidence>
<dbReference type="Proteomes" id="UP000652567">
    <property type="component" value="Unassembled WGS sequence"/>
</dbReference>
<feature type="chain" id="PRO_5037991702" description="Alginate export domain-containing protein" evidence="1">
    <location>
        <begin position="29"/>
        <end position="395"/>
    </location>
</feature>
<accession>A0A928V5M3</accession>
<evidence type="ECO:0000259" key="2">
    <source>
        <dbReference type="Pfam" id="PF13372"/>
    </source>
</evidence>
<dbReference type="RefSeq" id="WP_193908635.1">
    <property type="nucleotide sequence ID" value="NZ_PRDL01000001.1"/>
</dbReference>
<evidence type="ECO:0000313" key="4">
    <source>
        <dbReference type="Proteomes" id="UP000652567"/>
    </source>
</evidence>
<name>A0A928V5M3_9GAMM</name>
<feature type="signal peptide" evidence="1">
    <location>
        <begin position="1"/>
        <end position="28"/>
    </location>
</feature>
<keyword evidence="1" id="KW-0732">Signal</keyword>
<organism evidence="3 4">
    <name type="scientific">Cellvibrio polysaccharolyticus</name>
    <dbReference type="NCBI Taxonomy" id="2082724"/>
    <lineage>
        <taxon>Bacteria</taxon>
        <taxon>Pseudomonadati</taxon>
        <taxon>Pseudomonadota</taxon>
        <taxon>Gammaproteobacteria</taxon>
        <taxon>Cellvibrionales</taxon>
        <taxon>Cellvibrionaceae</taxon>
        <taxon>Cellvibrio</taxon>
    </lineage>
</organism>
<sequence>MKVCNKNFPLLWLAPVLASTMFSAQTSASENFFEALSSGKVSGSLRLRSETVDDSVNKDAHAATLRTRLGYTTADYQGFSGTLEFDNTSVFAGQDRYAPETPGYAVVADPRVSELNQAFVRYQSAFGVAAQLGRQRIVLDNQRFIGAVGWRQDDQTFDALHTRYQHNNLTFTYAYVDKVNGITPAFDADVSHHLANINYLWTPALNSTAYLYRLNDDKDTLSADKNSRTAGVRLSGKTAAGAATIQYTGEFAQQSARDFEADYWLAELGITLGNYNLTLGYENLGSDKGAYGFQTPLATKHAFNGWVDKFLNTPVTGLQDIYLRGGLILGDINLALAYHRFAADYGSADYGDEFNAMAQWKLNKNITTGLKYANYQADNFSADTDKFWVWAELTF</sequence>
<dbReference type="AlphaFoldDB" id="A0A928V5M3"/>
<feature type="domain" description="Alginate export" evidence="2">
    <location>
        <begin position="108"/>
        <end position="277"/>
    </location>
</feature>
<dbReference type="Pfam" id="PF13372">
    <property type="entry name" value="Alginate_exp"/>
    <property type="match status" value="1"/>
</dbReference>
<dbReference type="EMBL" id="PRDL01000001">
    <property type="protein sequence ID" value="MBE8717062.1"/>
    <property type="molecule type" value="Genomic_DNA"/>
</dbReference>
<protein>
    <recommendedName>
        <fullName evidence="2">Alginate export domain-containing protein</fullName>
    </recommendedName>
</protein>
<proteinExistence type="predicted"/>
<dbReference type="InterPro" id="IPR025388">
    <property type="entry name" value="Alginate_export_dom"/>
</dbReference>
<evidence type="ECO:0000256" key="1">
    <source>
        <dbReference type="SAM" id="SignalP"/>
    </source>
</evidence>
<reference evidence="3" key="1">
    <citation type="submission" date="2018-07" db="EMBL/GenBank/DDBJ databases">
        <title>Genome assembly of strain Ka43.</title>
        <authorList>
            <person name="Kukolya J."/>
            <person name="Nagy I."/>
            <person name="Horvath B."/>
            <person name="Toth A."/>
        </authorList>
    </citation>
    <scope>NUCLEOTIDE SEQUENCE</scope>
    <source>
        <strain evidence="3">KB43</strain>
    </source>
</reference>